<dbReference type="InterPro" id="IPR021558">
    <property type="entry name" value="MazE-like"/>
</dbReference>
<proteinExistence type="predicted"/>
<organism evidence="1 2">
    <name type="scientific">Falsiroseomonas tokyonensis</name>
    <dbReference type="NCBI Taxonomy" id="430521"/>
    <lineage>
        <taxon>Bacteria</taxon>
        <taxon>Pseudomonadati</taxon>
        <taxon>Pseudomonadota</taxon>
        <taxon>Alphaproteobacteria</taxon>
        <taxon>Acetobacterales</taxon>
        <taxon>Roseomonadaceae</taxon>
        <taxon>Falsiroseomonas</taxon>
    </lineage>
</organism>
<protein>
    <submittedName>
        <fullName evidence="1">Antitoxin MazE-like protein</fullName>
    </submittedName>
</protein>
<reference evidence="2" key="1">
    <citation type="journal article" date="2019" name="Int. J. Syst. Evol. Microbiol.">
        <title>The Global Catalogue of Microorganisms (GCM) 10K type strain sequencing project: providing services to taxonomists for standard genome sequencing and annotation.</title>
        <authorList>
            <consortium name="The Broad Institute Genomics Platform"/>
            <consortium name="The Broad Institute Genome Sequencing Center for Infectious Disease"/>
            <person name="Wu L."/>
            <person name="Ma J."/>
        </authorList>
    </citation>
    <scope>NUCLEOTIDE SEQUENCE [LARGE SCALE GENOMIC DNA]</scope>
    <source>
        <strain evidence="2">CGMCC 1.16855</strain>
    </source>
</reference>
<accession>A0ABV7C5M3</accession>
<evidence type="ECO:0000313" key="1">
    <source>
        <dbReference type="EMBL" id="MFC3004078.1"/>
    </source>
</evidence>
<dbReference type="RefSeq" id="WP_216840518.1">
    <property type="nucleotide sequence ID" value="NZ_JAFNJS010000027.1"/>
</dbReference>
<keyword evidence="2" id="KW-1185">Reference proteome</keyword>
<dbReference type="Pfam" id="PF11455">
    <property type="entry name" value="MazE-like"/>
    <property type="match status" value="1"/>
</dbReference>
<comment type="caution">
    <text evidence="1">The sequence shown here is derived from an EMBL/GenBank/DDBJ whole genome shotgun (WGS) entry which is preliminary data.</text>
</comment>
<gene>
    <name evidence="1" type="ORF">ACFOD3_29595</name>
</gene>
<sequence>MTSKAHVAWHRDRLRAAGLRPGQFLIAEVRQEPVLAETRLQAAAVADRRRDAPA</sequence>
<dbReference type="EMBL" id="JBHRSB010000027">
    <property type="protein sequence ID" value="MFC3004078.1"/>
    <property type="molecule type" value="Genomic_DNA"/>
</dbReference>
<dbReference type="Proteomes" id="UP001595420">
    <property type="component" value="Unassembled WGS sequence"/>
</dbReference>
<name>A0ABV7C5M3_9PROT</name>
<evidence type="ECO:0000313" key="2">
    <source>
        <dbReference type="Proteomes" id="UP001595420"/>
    </source>
</evidence>